<dbReference type="PANTHER" id="PTHR46558">
    <property type="entry name" value="TRACRIPTIONAL REGULATORY PROTEIN-RELATED-RELATED"/>
    <property type="match status" value="1"/>
</dbReference>
<evidence type="ECO:0000259" key="2">
    <source>
        <dbReference type="PROSITE" id="PS50943"/>
    </source>
</evidence>
<feature type="domain" description="HTH cro/C1-type" evidence="2">
    <location>
        <begin position="6"/>
        <end position="60"/>
    </location>
</feature>
<proteinExistence type="predicted"/>
<dbReference type="PROSITE" id="PS50943">
    <property type="entry name" value="HTH_CROC1"/>
    <property type="match status" value="1"/>
</dbReference>
<name>A0A3N9UIS7_9BACI</name>
<dbReference type="EMBL" id="RRCT01000002">
    <property type="protein sequence ID" value="RQW75953.1"/>
    <property type="molecule type" value="Genomic_DNA"/>
</dbReference>
<keyword evidence="1" id="KW-0238">DNA-binding</keyword>
<evidence type="ECO:0000256" key="1">
    <source>
        <dbReference type="ARBA" id="ARBA00023125"/>
    </source>
</evidence>
<dbReference type="InterPro" id="IPR001387">
    <property type="entry name" value="Cro/C1-type_HTH"/>
</dbReference>
<gene>
    <name evidence="3" type="ORF">EBB45_04875</name>
</gene>
<dbReference type="Pfam" id="PF01381">
    <property type="entry name" value="HTH_3"/>
    <property type="match status" value="1"/>
</dbReference>
<dbReference type="AlphaFoldDB" id="A0A3N9UIS7"/>
<dbReference type="InterPro" id="IPR010982">
    <property type="entry name" value="Lambda_DNA-bd_dom_sf"/>
</dbReference>
<dbReference type="CDD" id="cd00093">
    <property type="entry name" value="HTH_XRE"/>
    <property type="match status" value="1"/>
</dbReference>
<dbReference type="OrthoDB" id="5190137at2"/>
<evidence type="ECO:0000313" key="3">
    <source>
        <dbReference type="EMBL" id="RQW75953.1"/>
    </source>
</evidence>
<comment type="caution">
    <text evidence="3">The sequence shown here is derived from an EMBL/GenBank/DDBJ whole genome shotgun (WGS) entry which is preliminary data.</text>
</comment>
<evidence type="ECO:0000313" key="4">
    <source>
        <dbReference type="Proteomes" id="UP000274033"/>
    </source>
</evidence>
<organism evidence="3 4">
    <name type="scientific">Lysinibacillus composti</name>
    <dbReference type="NCBI Taxonomy" id="720633"/>
    <lineage>
        <taxon>Bacteria</taxon>
        <taxon>Bacillati</taxon>
        <taxon>Bacillota</taxon>
        <taxon>Bacilli</taxon>
        <taxon>Bacillales</taxon>
        <taxon>Bacillaceae</taxon>
        <taxon>Lysinibacillus</taxon>
    </lineage>
</organism>
<reference evidence="3 4" key="1">
    <citation type="journal article" date="2013" name="J. Microbiol.">
        <title>Lysinibacillus chungkukjangi sp. nov., isolated from Chungkukjang, Korean fermented soybean food.</title>
        <authorList>
            <person name="Kim S.J."/>
            <person name="Jang Y.H."/>
            <person name="Hamada M."/>
            <person name="Ahn J.H."/>
            <person name="Weon H.Y."/>
            <person name="Suzuki K."/>
            <person name="Whang K.S."/>
            <person name="Kwon S.W."/>
        </authorList>
    </citation>
    <scope>NUCLEOTIDE SEQUENCE [LARGE SCALE GENOMIC DNA]</scope>
    <source>
        <strain evidence="3 4">MCCC 1A12701</strain>
    </source>
</reference>
<dbReference type="Proteomes" id="UP000274033">
    <property type="component" value="Unassembled WGS sequence"/>
</dbReference>
<keyword evidence="4" id="KW-1185">Reference proteome</keyword>
<dbReference type="SMART" id="SM00530">
    <property type="entry name" value="HTH_XRE"/>
    <property type="match status" value="1"/>
</dbReference>
<sequence length="138" mass="16285">MFGDILAKLRKDRKLSQYDLAERMGFSRGQISNYEQGTRQPDFETLQKFADFFEVSTDYLLGRNKTSELVQSKEERDIAKRLEAFKQEIENSDGLAFNGEPISDEAKESLIESMEHIFRQTQRINKKYTPKKYRDEEK</sequence>
<accession>A0A3N9UIS7</accession>
<protein>
    <submittedName>
        <fullName evidence="3">XRE family transcriptional regulator</fullName>
    </submittedName>
</protein>
<dbReference type="GO" id="GO:0003677">
    <property type="term" value="F:DNA binding"/>
    <property type="evidence" value="ECO:0007669"/>
    <property type="project" value="UniProtKB-KW"/>
</dbReference>
<dbReference type="RefSeq" id="WP_124763210.1">
    <property type="nucleotide sequence ID" value="NZ_JAFBDY010000002.1"/>
</dbReference>
<dbReference type="PANTHER" id="PTHR46558:SF11">
    <property type="entry name" value="HTH-TYPE TRANSCRIPTIONAL REGULATOR XRE"/>
    <property type="match status" value="1"/>
</dbReference>
<dbReference type="Gene3D" id="1.10.260.40">
    <property type="entry name" value="lambda repressor-like DNA-binding domains"/>
    <property type="match status" value="1"/>
</dbReference>
<dbReference type="SUPFAM" id="SSF47413">
    <property type="entry name" value="lambda repressor-like DNA-binding domains"/>
    <property type="match status" value="1"/>
</dbReference>